<comment type="similarity">
    <text evidence="2">Belongs to the TlyA family.</text>
</comment>
<dbReference type="InterPro" id="IPR036986">
    <property type="entry name" value="S4_RNA-bd_sf"/>
</dbReference>
<accession>A0A7G9S462</accession>
<dbReference type="Proteomes" id="UP000515934">
    <property type="component" value="Chromosome"/>
</dbReference>
<dbReference type="Pfam" id="PF01728">
    <property type="entry name" value="FtsJ"/>
    <property type="match status" value="1"/>
</dbReference>
<dbReference type="EMBL" id="CP060716">
    <property type="protein sequence ID" value="QNN62637.1"/>
    <property type="molecule type" value="Genomic_DNA"/>
</dbReference>
<dbReference type="InterPro" id="IPR029063">
    <property type="entry name" value="SAM-dependent_MTases_sf"/>
</dbReference>
<dbReference type="GO" id="GO:0032259">
    <property type="term" value="P:methylation"/>
    <property type="evidence" value="ECO:0007669"/>
    <property type="project" value="UniProtKB-KW"/>
</dbReference>
<dbReference type="InterPro" id="IPR047048">
    <property type="entry name" value="TlyA"/>
</dbReference>
<keyword evidence="5" id="KW-0808">Transferase</keyword>
<proteinExistence type="inferred from homology"/>
<dbReference type="CDD" id="cd00165">
    <property type="entry name" value="S4"/>
    <property type="match status" value="1"/>
</dbReference>
<keyword evidence="6" id="KW-1185">Reference proteome</keyword>
<dbReference type="Pfam" id="PF01479">
    <property type="entry name" value="S4"/>
    <property type="match status" value="1"/>
</dbReference>
<dbReference type="InterPro" id="IPR002877">
    <property type="entry name" value="RNA_MeTrfase_FtsJ_dom"/>
</dbReference>
<dbReference type="PANTHER" id="PTHR32319:SF0">
    <property type="entry name" value="BACTERIAL HEMOLYSIN-LIKE PROTEIN"/>
    <property type="match status" value="1"/>
</dbReference>
<evidence type="ECO:0000256" key="1">
    <source>
        <dbReference type="ARBA" id="ARBA00022884"/>
    </source>
</evidence>
<dbReference type="KEGG" id="ldn:H9L06_10455"/>
<dbReference type="PIRSF" id="PIRSF005578">
    <property type="entry name" value="TlyA"/>
    <property type="match status" value="1"/>
</dbReference>
<reference evidence="5 6" key="1">
    <citation type="submission" date="2020-08" db="EMBL/GenBank/DDBJ databases">
        <title>Genome sequence of Leucobacter denitrificans KACC 14055T.</title>
        <authorList>
            <person name="Hyun D.-W."/>
            <person name="Bae J.-W."/>
        </authorList>
    </citation>
    <scope>NUCLEOTIDE SEQUENCE [LARGE SCALE GENOMIC DNA]</scope>
    <source>
        <strain evidence="5 6">KACC 14055</strain>
    </source>
</reference>
<dbReference type="CDD" id="cd02440">
    <property type="entry name" value="AdoMet_MTases"/>
    <property type="match status" value="1"/>
</dbReference>
<dbReference type="InterPro" id="IPR002942">
    <property type="entry name" value="S4_RNA-bd"/>
</dbReference>
<dbReference type="Gene3D" id="3.40.50.150">
    <property type="entry name" value="Vaccinia Virus protein VP39"/>
    <property type="match status" value="1"/>
</dbReference>
<feature type="domain" description="RNA-binding S4" evidence="4">
    <location>
        <begin position="22"/>
        <end position="86"/>
    </location>
</feature>
<dbReference type="SUPFAM" id="SSF53335">
    <property type="entry name" value="S-adenosyl-L-methionine-dependent methyltransferases"/>
    <property type="match status" value="1"/>
</dbReference>
<dbReference type="SMART" id="SM00363">
    <property type="entry name" value="S4"/>
    <property type="match status" value="1"/>
</dbReference>
<keyword evidence="5" id="KW-0489">Methyltransferase</keyword>
<dbReference type="Gene3D" id="3.10.290.10">
    <property type="entry name" value="RNA-binding S4 domain"/>
    <property type="match status" value="1"/>
</dbReference>
<keyword evidence="1 3" id="KW-0694">RNA-binding</keyword>
<evidence type="ECO:0000259" key="4">
    <source>
        <dbReference type="SMART" id="SM00363"/>
    </source>
</evidence>
<gene>
    <name evidence="5" type="ORF">H9L06_10455</name>
</gene>
<evidence type="ECO:0000256" key="3">
    <source>
        <dbReference type="PROSITE-ProRule" id="PRU00182"/>
    </source>
</evidence>
<name>A0A7G9S462_9MICO</name>
<dbReference type="InterPro" id="IPR004538">
    <property type="entry name" value="Hemolysin_A/TlyA"/>
</dbReference>
<protein>
    <submittedName>
        <fullName evidence="5">TlyA family RNA methyltransferase</fullName>
    </submittedName>
</protein>
<dbReference type="GO" id="GO:0008168">
    <property type="term" value="F:methyltransferase activity"/>
    <property type="evidence" value="ECO:0007669"/>
    <property type="project" value="UniProtKB-KW"/>
</dbReference>
<evidence type="ECO:0000256" key="2">
    <source>
        <dbReference type="ARBA" id="ARBA00029460"/>
    </source>
</evidence>
<dbReference type="AlphaFoldDB" id="A0A7G9S462"/>
<evidence type="ECO:0000313" key="6">
    <source>
        <dbReference type="Proteomes" id="UP000515934"/>
    </source>
</evidence>
<dbReference type="GO" id="GO:0003723">
    <property type="term" value="F:RNA binding"/>
    <property type="evidence" value="ECO:0007669"/>
    <property type="project" value="UniProtKB-KW"/>
</dbReference>
<organism evidence="5 6">
    <name type="scientific">Leucobacter denitrificans</name>
    <dbReference type="NCBI Taxonomy" id="683042"/>
    <lineage>
        <taxon>Bacteria</taxon>
        <taxon>Bacillati</taxon>
        <taxon>Actinomycetota</taxon>
        <taxon>Actinomycetes</taxon>
        <taxon>Micrococcales</taxon>
        <taxon>Microbacteriaceae</taxon>
        <taxon>Leucobacter</taxon>
    </lineage>
</organism>
<dbReference type="SUPFAM" id="SSF55174">
    <property type="entry name" value="Alpha-L RNA-binding motif"/>
    <property type="match status" value="1"/>
</dbReference>
<sequence length="292" mass="31153">MVHDSVVPEAARAERRWAGVPTRADRALAEVGLARSRSHASELIASSRVQVDGVVVTKAGVKVHEGALLEVTGGDDYVSRGAHKLVAALDSFNINPAGRLALDLGASTGGFTQVLLERNARKVLAVDVGHDQLADQIRADSRVRVVEGCNARNLDSEELSRLTDVNEAPSLVVADLSFISLTLVLPAISRCASTDADLALLIKPQFEVGRVRGGVVTDPAQWREAIHKVLDAASQCGLEPWGLALSPIAGSEGNREFLVHFVRGETADPREWEERVRELCARAAAKGEGSPV</sequence>
<dbReference type="PROSITE" id="PS50889">
    <property type="entry name" value="S4"/>
    <property type="match status" value="1"/>
</dbReference>
<evidence type="ECO:0000313" key="5">
    <source>
        <dbReference type="EMBL" id="QNN62637.1"/>
    </source>
</evidence>
<dbReference type="PANTHER" id="PTHR32319">
    <property type="entry name" value="BACTERIAL HEMOLYSIN-LIKE PROTEIN"/>
    <property type="match status" value="1"/>
</dbReference>